<dbReference type="Proteomes" id="UP001459277">
    <property type="component" value="Unassembled WGS sequence"/>
</dbReference>
<proteinExistence type="predicted"/>
<gene>
    <name evidence="2" type="ORF">SO802_003852</name>
</gene>
<accession>A0AAW2E4T6</accession>
<keyword evidence="3" id="KW-1185">Reference proteome</keyword>
<dbReference type="InterPro" id="IPR012337">
    <property type="entry name" value="RNaseH-like_sf"/>
</dbReference>
<dbReference type="InterPro" id="IPR053151">
    <property type="entry name" value="RNase_H-like"/>
</dbReference>
<reference evidence="2 3" key="1">
    <citation type="submission" date="2024-01" db="EMBL/GenBank/DDBJ databases">
        <title>A telomere-to-telomere, gap-free genome of sweet tea (Lithocarpus litseifolius).</title>
        <authorList>
            <person name="Zhou J."/>
        </authorList>
    </citation>
    <scope>NUCLEOTIDE SEQUENCE [LARGE SCALE GENOMIC DNA]</scope>
    <source>
        <strain evidence="2">Zhou-2022a</strain>
        <tissue evidence="2">Leaf</tissue>
    </source>
</reference>
<dbReference type="CDD" id="cd06222">
    <property type="entry name" value="RNase_H_like"/>
    <property type="match status" value="1"/>
</dbReference>
<dbReference type="Gene3D" id="3.30.420.10">
    <property type="entry name" value="Ribonuclease H-like superfamily/Ribonuclease H"/>
    <property type="match status" value="1"/>
</dbReference>
<dbReference type="EMBL" id="JAZDWU010000001">
    <property type="protein sequence ID" value="KAL0016783.1"/>
    <property type="molecule type" value="Genomic_DNA"/>
</dbReference>
<sequence length="299" mass="34188">MSTMVTDAEIKDGLWAFKAFKAPRPNGLHVGFFKRFWLIVGDSMKAKVKKALRECKIPEYLNRTNFLHNSIGVGECLVKRCISESDTCPLCQREPESILHRLRDSVNSRQTWERLGISPTNSFYVGNLIHWLEKNCKDNTCGLREQPPWKILFYFTIWLLWKHRNDVVCRNQCAQSNAQREALFRALEFLHCGLNVKISGCRKVVRMRWEKPQVGWARLNIDGTALGNPGRSGCGGLIRNSQGEWMGGFSRRLGCSNSFIAELWALRDGLNLCHELNLNAVEIHLDASAIYCLTPIQSF</sequence>
<evidence type="ECO:0000313" key="3">
    <source>
        <dbReference type="Proteomes" id="UP001459277"/>
    </source>
</evidence>
<dbReference type="SUPFAM" id="SSF53098">
    <property type="entry name" value="Ribonuclease H-like"/>
    <property type="match status" value="1"/>
</dbReference>
<dbReference type="InterPro" id="IPR036397">
    <property type="entry name" value="RNaseH_sf"/>
</dbReference>
<comment type="caution">
    <text evidence="2">The sequence shown here is derived from an EMBL/GenBank/DDBJ whole genome shotgun (WGS) entry which is preliminary data.</text>
</comment>
<evidence type="ECO:0000313" key="2">
    <source>
        <dbReference type="EMBL" id="KAL0016783.1"/>
    </source>
</evidence>
<evidence type="ECO:0000259" key="1">
    <source>
        <dbReference type="Pfam" id="PF13456"/>
    </source>
</evidence>
<dbReference type="PANTHER" id="PTHR47723:SF19">
    <property type="entry name" value="POLYNUCLEOTIDYL TRANSFERASE, RIBONUCLEASE H-LIKE SUPERFAMILY PROTEIN"/>
    <property type="match status" value="1"/>
</dbReference>
<dbReference type="InterPro" id="IPR002156">
    <property type="entry name" value="RNaseH_domain"/>
</dbReference>
<dbReference type="GO" id="GO:0003676">
    <property type="term" value="F:nucleic acid binding"/>
    <property type="evidence" value="ECO:0007669"/>
    <property type="project" value="InterPro"/>
</dbReference>
<dbReference type="AlphaFoldDB" id="A0AAW2E4T6"/>
<feature type="domain" description="RNase H type-1" evidence="1">
    <location>
        <begin position="220"/>
        <end position="291"/>
    </location>
</feature>
<name>A0AAW2E4T6_9ROSI</name>
<protein>
    <recommendedName>
        <fullName evidence="1">RNase H type-1 domain-containing protein</fullName>
    </recommendedName>
</protein>
<dbReference type="Pfam" id="PF13456">
    <property type="entry name" value="RVT_3"/>
    <property type="match status" value="1"/>
</dbReference>
<dbReference type="InterPro" id="IPR044730">
    <property type="entry name" value="RNase_H-like_dom_plant"/>
</dbReference>
<dbReference type="PANTHER" id="PTHR47723">
    <property type="entry name" value="OS05G0353850 PROTEIN"/>
    <property type="match status" value="1"/>
</dbReference>
<organism evidence="2 3">
    <name type="scientific">Lithocarpus litseifolius</name>
    <dbReference type="NCBI Taxonomy" id="425828"/>
    <lineage>
        <taxon>Eukaryota</taxon>
        <taxon>Viridiplantae</taxon>
        <taxon>Streptophyta</taxon>
        <taxon>Embryophyta</taxon>
        <taxon>Tracheophyta</taxon>
        <taxon>Spermatophyta</taxon>
        <taxon>Magnoliopsida</taxon>
        <taxon>eudicotyledons</taxon>
        <taxon>Gunneridae</taxon>
        <taxon>Pentapetalae</taxon>
        <taxon>rosids</taxon>
        <taxon>fabids</taxon>
        <taxon>Fagales</taxon>
        <taxon>Fagaceae</taxon>
        <taxon>Lithocarpus</taxon>
    </lineage>
</organism>
<dbReference type="GO" id="GO:0004523">
    <property type="term" value="F:RNA-DNA hybrid ribonuclease activity"/>
    <property type="evidence" value="ECO:0007669"/>
    <property type="project" value="InterPro"/>
</dbReference>